<evidence type="ECO:0000313" key="7">
    <source>
        <dbReference type="EMBL" id="AFL97109.1"/>
    </source>
</evidence>
<dbReference type="eggNOG" id="COG2304">
    <property type="taxonomic scope" value="Bacteria"/>
</dbReference>
<name>I3ZZH5_ORNRL</name>
<dbReference type="RefSeq" id="WP_014790710.1">
    <property type="nucleotide sequence ID" value="NC_018016.1"/>
</dbReference>
<keyword evidence="3 5" id="KW-1133">Transmembrane helix</keyword>
<feature type="transmembrane region" description="Helical" evidence="5">
    <location>
        <begin position="59"/>
        <end position="77"/>
    </location>
</feature>
<dbReference type="STRING" id="867902.Ornrh_0915"/>
<evidence type="ECO:0000256" key="2">
    <source>
        <dbReference type="ARBA" id="ARBA00022692"/>
    </source>
</evidence>
<dbReference type="InterPro" id="IPR036465">
    <property type="entry name" value="vWFA_dom_sf"/>
</dbReference>
<evidence type="ECO:0000256" key="1">
    <source>
        <dbReference type="ARBA" id="ARBA00022475"/>
    </source>
</evidence>
<evidence type="ECO:0000313" key="8">
    <source>
        <dbReference type="Proteomes" id="UP000006051"/>
    </source>
</evidence>
<feature type="domain" description="VWFA" evidence="6">
    <location>
        <begin position="90"/>
        <end position="289"/>
    </location>
</feature>
<evidence type="ECO:0000256" key="5">
    <source>
        <dbReference type="SAM" id="Phobius"/>
    </source>
</evidence>
<dbReference type="EMBL" id="CP003283">
    <property type="protein sequence ID" value="AFL97109.1"/>
    <property type="molecule type" value="Genomic_DNA"/>
</dbReference>
<dbReference type="Proteomes" id="UP000006051">
    <property type="component" value="Chromosome"/>
</dbReference>
<dbReference type="AlphaFoldDB" id="I3ZZH5"/>
<organism evidence="7 8">
    <name type="scientific">Ornithobacterium rhinotracheale (strain ATCC 51463 / DSM 15997 / CCUG 23171 / CIP 104009 / LMG 9086)</name>
    <dbReference type="NCBI Taxonomy" id="867902"/>
    <lineage>
        <taxon>Bacteria</taxon>
        <taxon>Pseudomonadati</taxon>
        <taxon>Bacteroidota</taxon>
        <taxon>Flavobacteriia</taxon>
        <taxon>Flavobacteriales</taxon>
        <taxon>Weeksellaceae</taxon>
        <taxon>Ornithobacterium</taxon>
    </lineage>
</organism>
<dbReference type="PANTHER" id="PTHR22550:SF5">
    <property type="entry name" value="LEUCINE ZIPPER PROTEIN 4"/>
    <property type="match status" value="1"/>
</dbReference>
<accession>I3ZZH5</accession>
<evidence type="ECO:0000256" key="3">
    <source>
        <dbReference type="ARBA" id="ARBA00022989"/>
    </source>
</evidence>
<dbReference type="HOGENOM" id="CLU_024570_1_0_10"/>
<dbReference type="Gene3D" id="3.40.50.410">
    <property type="entry name" value="von Willebrand factor, type A domain"/>
    <property type="match status" value="1"/>
</dbReference>
<gene>
    <name evidence="7" type="ordered locus">Ornrh_0915</name>
</gene>
<dbReference type="SMART" id="SM00327">
    <property type="entry name" value="VWA"/>
    <property type="match status" value="1"/>
</dbReference>
<dbReference type="InterPro" id="IPR050768">
    <property type="entry name" value="UPF0353/GerABKA_families"/>
</dbReference>
<dbReference type="SUPFAM" id="SSF53300">
    <property type="entry name" value="vWA-like"/>
    <property type="match status" value="1"/>
</dbReference>
<evidence type="ECO:0000259" key="6">
    <source>
        <dbReference type="PROSITE" id="PS50234"/>
    </source>
</evidence>
<dbReference type="Pfam" id="PF13519">
    <property type="entry name" value="VWA_2"/>
    <property type="match status" value="1"/>
</dbReference>
<feature type="transmembrane region" description="Helical" evidence="5">
    <location>
        <begin position="6"/>
        <end position="26"/>
    </location>
</feature>
<dbReference type="GeneID" id="71569204"/>
<dbReference type="PROSITE" id="PS50234">
    <property type="entry name" value="VWFA"/>
    <property type="match status" value="1"/>
</dbReference>
<sequence length="333" mass="37277">MSFSTPAYGMLFIAVVLAAYFLWRLWQWRKRALRSFADPHLVPQLLKGQSSRFLQIKNIFLLLALFFMTIALMGPQWGEEEQKLKREGIDLVFALDLSNSMNAEDIAPSRIDKAKKFIHSFLNQLGGDRVGLVVFAGEAYAMSPLTTDYTSLNSSVSALDTDLLWNQGTNFSAAIDKSLQILGKNPETSKAIILISDGEDHEEGISDAIEKAKEQHTEIFTMGIGGDSPVPIPMYDSYGAMEYKTDDNGKTVLSSFHGEELRKIAEKSQGAYIKIESVNQAIKKLNAALSDLEKKSSTEISSRNKKQQFQYFVALSLLFLFIYTLTPTKWGKD</sequence>
<dbReference type="GeneID" id="97257621"/>
<keyword evidence="2 5" id="KW-0812">Transmembrane</keyword>
<keyword evidence="8" id="KW-1185">Reference proteome</keyword>
<dbReference type="PATRIC" id="fig|867902.3.peg.897"/>
<reference evidence="7 8" key="1">
    <citation type="submission" date="2012-06" db="EMBL/GenBank/DDBJ databases">
        <title>The complete genome of Ornithobacterium rhinotracheale DSM 15997.</title>
        <authorList>
            <consortium name="US DOE Joint Genome Institute (JGI-PGF)"/>
            <person name="Lucas S."/>
            <person name="Copeland A."/>
            <person name="Lapidus A."/>
            <person name="Goodwin L."/>
            <person name="Pitluck S."/>
            <person name="Peters L."/>
            <person name="Mikhailova N."/>
            <person name="Teshima H."/>
            <person name="Kyrpides N."/>
            <person name="Mavromatis K."/>
            <person name="Pagani I."/>
            <person name="Ivanova N."/>
            <person name="Ovchinnikova G."/>
            <person name="Zeytun A."/>
            <person name="Detter J.C."/>
            <person name="Han C."/>
            <person name="Land M."/>
            <person name="Hauser L."/>
            <person name="Markowitz V."/>
            <person name="Cheng J.-F."/>
            <person name="Hugenholtz P."/>
            <person name="Woyke T."/>
            <person name="Wu D."/>
            <person name="Lang E."/>
            <person name="Kopitz M."/>
            <person name="Brambilla E."/>
            <person name="Klenk H.-P."/>
            <person name="Eisen J.A."/>
        </authorList>
    </citation>
    <scope>NUCLEOTIDE SEQUENCE [LARGE SCALE GENOMIC DNA]</scope>
    <source>
        <strain evidence="8">ATCC 51463 / DSM 15997 / CCUG 23171 / LMG 9086</strain>
    </source>
</reference>
<dbReference type="InterPro" id="IPR002035">
    <property type="entry name" value="VWF_A"/>
</dbReference>
<evidence type="ECO:0000256" key="4">
    <source>
        <dbReference type="ARBA" id="ARBA00023136"/>
    </source>
</evidence>
<keyword evidence="4 5" id="KW-0472">Membrane</keyword>
<dbReference type="PANTHER" id="PTHR22550">
    <property type="entry name" value="SPORE GERMINATION PROTEIN"/>
    <property type="match status" value="1"/>
</dbReference>
<proteinExistence type="predicted"/>
<keyword evidence="1" id="KW-1003">Cell membrane</keyword>
<protein>
    <submittedName>
        <fullName evidence="7">Mg-chelatase subunit ChlD</fullName>
    </submittedName>
</protein>
<dbReference type="KEGG" id="orh:Ornrh_0915"/>